<proteinExistence type="predicted"/>
<dbReference type="EMBL" id="CP053661">
    <property type="protein sequence ID" value="QKD82078.1"/>
    <property type="molecule type" value="Genomic_DNA"/>
</dbReference>
<evidence type="ECO:0000313" key="4">
    <source>
        <dbReference type="Proteomes" id="UP000505210"/>
    </source>
</evidence>
<gene>
    <name evidence="3" type="ORF">HPC62_07575</name>
</gene>
<keyword evidence="2" id="KW-0472">Membrane</keyword>
<feature type="coiled-coil region" evidence="1">
    <location>
        <begin position="115"/>
        <end position="142"/>
    </location>
</feature>
<protein>
    <submittedName>
        <fullName evidence="3">Uncharacterized protein</fullName>
    </submittedName>
</protein>
<reference evidence="3 4" key="1">
    <citation type="submission" date="2020-05" db="EMBL/GenBank/DDBJ databases">
        <title>Complete genome sequence of of a novel Thermoleptolyngbya strain isolated from hot springs of Ganzi, Sichuan China.</title>
        <authorList>
            <person name="Tang J."/>
            <person name="Daroch M."/>
            <person name="Li L."/>
            <person name="Waleron K."/>
            <person name="Waleron M."/>
            <person name="Waleron M."/>
        </authorList>
    </citation>
    <scope>NUCLEOTIDE SEQUENCE [LARGE SCALE GENOMIC DNA]</scope>
    <source>
        <strain evidence="3 4">PKUAC-SCTA183</strain>
    </source>
</reference>
<keyword evidence="2" id="KW-1133">Transmembrane helix</keyword>
<dbReference type="Proteomes" id="UP000505210">
    <property type="component" value="Chromosome"/>
</dbReference>
<organism evidence="3 4">
    <name type="scientific">Thermoleptolyngbya sichuanensis A183</name>
    <dbReference type="NCBI Taxonomy" id="2737172"/>
    <lineage>
        <taxon>Bacteria</taxon>
        <taxon>Bacillati</taxon>
        <taxon>Cyanobacteriota</taxon>
        <taxon>Cyanophyceae</taxon>
        <taxon>Oculatellales</taxon>
        <taxon>Oculatellaceae</taxon>
        <taxon>Thermoleptolyngbya</taxon>
        <taxon>Thermoleptolyngbya sichuanensis</taxon>
    </lineage>
</organism>
<name>A0A6M8B6G3_9CYAN</name>
<evidence type="ECO:0000256" key="1">
    <source>
        <dbReference type="SAM" id="Coils"/>
    </source>
</evidence>
<keyword evidence="2" id="KW-0812">Transmembrane</keyword>
<feature type="transmembrane region" description="Helical" evidence="2">
    <location>
        <begin position="42"/>
        <end position="63"/>
    </location>
</feature>
<accession>A0A6M8B6G3</accession>
<dbReference type="AlphaFoldDB" id="A0A6M8B6G3"/>
<feature type="transmembrane region" description="Helical" evidence="2">
    <location>
        <begin position="69"/>
        <end position="92"/>
    </location>
</feature>
<keyword evidence="1" id="KW-0175">Coiled coil</keyword>
<evidence type="ECO:0000313" key="3">
    <source>
        <dbReference type="EMBL" id="QKD82078.1"/>
    </source>
</evidence>
<sequence>MNPFGQSLLDGLGDRLLESLSTPLQTWLAAHPIAQWLVVHPLWALGLIVGAIALLVGLFGAIGRLTENLWLRLFQVPLWLFAFIFGGGFQLAKRLSQSSTRHPHKTDSDNPTQRLDQILTRLDDLRREEEQLLVELKTLVAEAGSEANHV</sequence>
<dbReference type="KEGG" id="theu:HPC62_07575"/>
<evidence type="ECO:0000256" key="2">
    <source>
        <dbReference type="SAM" id="Phobius"/>
    </source>
</evidence>
<dbReference type="RefSeq" id="WP_172354516.1">
    <property type="nucleotide sequence ID" value="NZ_CP053661.1"/>
</dbReference>
<keyword evidence="4" id="KW-1185">Reference proteome</keyword>